<proteinExistence type="predicted"/>
<feature type="domain" description="Methyltransferase" evidence="1">
    <location>
        <begin position="74"/>
        <end position="165"/>
    </location>
</feature>
<dbReference type="GO" id="GO:0008168">
    <property type="term" value="F:methyltransferase activity"/>
    <property type="evidence" value="ECO:0007669"/>
    <property type="project" value="UniProtKB-KW"/>
</dbReference>
<keyword evidence="3" id="KW-1185">Reference proteome</keyword>
<dbReference type="OrthoDB" id="1143568at2"/>
<keyword evidence="2" id="KW-0489">Methyltransferase</keyword>
<protein>
    <submittedName>
        <fullName evidence="2">Methyltransferase domain-containing protein</fullName>
    </submittedName>
</protein>
<evidence type="ECO:0000313" key="2">
    <source>
        <dbReference type="EMBL" id="SHE36511.1"/>
    </source>
</evidence>
<dbReference type="GO" id="GO:0032259">
    <property type="term" value="P:methylation"/>
    <property type="evidence" value="ECO:0007669"/>
    <property type="project" value="UniProtKB-KW"/>
</dbReference>
<dbReference type="CDD" id="cd02440">
    <property type="entry name" value="AdoMet_MTases"/>
    <property type="match status" value="1"/>
</dbReference>
<sequence length="243" mass="28028">MTQKYINLKHPKQDTDIFGQAVKNYFNFNDETPIQVHTKNFDTDIIPVDYLFRTEDEMPEIELTALKLVTGKTLDVGCCAGAHAMILQHNQVEVTAIDTSRKCIEVCKERGLKQAHQLDFFELSAEEFGQFETILLMMNGIGIAGTIQNLPQFFNQLKQLLQPNGQVLLDSTDLNYLFEKDEFEHYYGEMTYEISYKNQISKAFNWLYIDQELLQEIALDNGFKTEIILKSDSSYLAKLNLIN</sequence>
<dbReference type="EMBL" id="FQTW01000001">
    <property type="protein sequence ID" value="SHE36511.1"/>
    <property type="molecule type" value="Genomic_DNA"/>
</dbReference>
<dbReference type="InterPro" id="IPR041698">
    <property type="entry name" value="Methyltransf_25"/>
</dbReference>
<organism evidence="2 3">
    <name type="scientific">Psychroflexus salarius</name>
    <dbReference type="NCBI Taxonomy" id="1155689"/>
    <lineage>
        <taxon>Bacteria</taxon>
        <taxon>Pseudomonadati</taxon>
        <taxon>Bacteroidota</taxon>
        <taxon>Flavobacteriia</taxon>
        <taxon>Flavobacteriales</taxon>
        <taxon>Flavobacteriaceae</taxon>
        <taxon>Psychroflexus</taxon>
    </lineage>
</organism>
<dbReference type="SUPFAM" id="SSF53335">
    <property type="entry name" value="S-adenosyl-L-methionine-dependent methyltransferases"/>
    <property type="match status" value="1"/>
</dbReference>
<dbReference type="STRING" id="1155689.SAMN05444278_101360"/>
<dbReference type="Proteomes" id="UP000184462">
    <property type="component" value="Unassembled WGS sequence"/>
</dbReference>
<reference evidence="2 3" key="1">
    <citation type="submission" date="2016-11" db="EMBL/GenBank/DDBJ databases">
        <authorList>
            <person name="Jaros S."/>
            <person name="Januszkiewicz K."/>
            <person name="Wedrychowicz H."/>
        </authorList>
    </citation>
    <scope>NUCLEOTIDE SEQUENCE [LARGE SCALE GENOMIC DNA]</scope>
    <source>
        <strain evidence="2 3">DSM 25661</strain>
    </source>
</reference>
<dbReference type="RefSeq" id="WP_073191200.1">
    <property type="nucleotide sequence ID" value="NZ_FQTW01000001.1"/>
</dbReference>
<dbReference type="AlphaFoldDB" id="A0A1M4SWD8"/>
<evidence type="ECO:0000259" key="1">
    <source>
        <dbReference type="Pfam" id="PF13649"/>
    </source>
</evidence>
<accession>A0A1M4SWD8</accession>
<evidence type="ECO:0000313" key="3">
    <source>
        <dbReference type="Proteomes" id="UP000184462"/>
    </source>
</evidence>
<dbReference type="Pfam" id="PF13649">
    <property type="entry name" value="Methyltransf_25"/>
    <property type="match status" value="1"/>
</dbReference>
<name>A0A1M4SWD8_9FLAO</name>
<dbReference type="Gene3D" id="3.40.50.150">
    <property type="entry name" value="Vaccinia Virus protein VP39"/>
    <property type="match status" value="1"/>
</dbReference>
<dbReference type="InterPro" id="IPR029063">
    <property type="entry name" value="SAM-dependent_MTases_sf"/>
</dbReference>
<gene>
    <name evidence="2" type="ORF">SAMN05444278_101360</name>
</gene>
<keyword evidence="2" id="KW-0808">Transferase</keyword>